<evidence type="ECO:0000256" key="6">
    <source>
        <dbReference type="ARBA" id="ARBA00022989"/>
    </source>
</evidence>
<evidence type="ECO:0000256" key="7">
    <source>
        <dbReference type="ARBA" id="ARBA00023053"/>
    </source>
</evidence>
<feature type="transmembrane region" description="Helical" evidence="11">
    <location>
        <begin position="222"/>
        <end position="237"/>
    </location>
</feature>
<keyword evidence="7" id="KW-0915">Sodium</keyword>
<evidence type="ECO:0000256" key="3">
    <source>
        <dbReference type="ARBA" id="ARBA00022448"/>
    </source>
</evidence>
<gene>
    <name evidence="13" type="ORF">SAMN05421730_100939</name>
</gene>
<dbReference type="Pfam" id="PF00999">
    <property type="entry name" value="Na_H_Exchanger"/>
    <property type="match status" value="1"/>
</dbReference>
<evidence type="ECO:0000256" key="4">
    <source>
        <dbReference type="ARBA" id="ARBA00022449"/>
    </source>
</evidence>
<dbReference type="OrthoDB" id="9793589at2"/>
<name>A0A1D3TTE6_9FIRM</name>
<dbReference type="STRING" id="1619234.SAMN05421730_100939"/>
<evidence type="ECO:0000256" key="10">
    <source>
        <dbReference type="ARBA" id="ARBA00023201"/>
    </source>
</evidence>
<dbReference type="GO" id="GO:0015297">
    <property type="term" value="F:antiporter activity"/>
    <property type="evidence" value="ECO:0007669"/>
    <property type="project" value="UniProtKB-KW"/>
</dbReference>
<dbReference type="RefSeq" id="WP_091233094.1">
    <property type="nucleotide sequence ID" value="NZ_FMKA01000009.1"/>
</dbReference>
<dbReference type="InterPro" id="IPR038770">
    <property type="entry name" value="Na+/solute_symporter_sf"/>
</dbReference>
<evidence type="ECO:0000256" key="1">
    <source>
        <dbReference type="ARBA" id="ARBA00004141"/>
    </source>
</evidence>
<feature type="transmembrane region" description="Helical" evidence="11">
    <location>
        <begin position="6"/>
        <end position="24"/>
    </location>
</feature>
<feature type="transmembrane region" description="Helical" evidence="11">
    <location>
        <begin position="120"/>
        <end position="142"/>
    </location>
</feature>
<comment type="subcellular location">
    <subcellularLocation>
        <location evidence="1">Membrane</location>
        <topology evidence="1">Multi-pass membrane protein</topology>
    </subcellularLocation>
</comment>
<evidence type="ECO:0000256" key="2">
    <source>
        <dbReference type="ARBA" id="ARBA00005551"/>
    </source>
</evidence>
<sequence>MSYKFFLDLAIILLSTKIFGLFTRKVQMPQVVGALLAGVLLGPTFLNVLQETEFISQMAELGVVMLMFTAGMETDIKELKKTGKASLVIAIAGVLIPLGGGFLAAAIFHDTLGNMTQAELLENIFIGVILTATSVSITVETLREMGRLKSPEGTAILGAAIIDDILGIIILTVVMSFKDSSVTIGAILIKILLFFAFAIICAVIMYKVFAYMGKRYGRRRRIPIYGLVFCLLLSYIAEHYFGMADITGAYLAGIIIANLKINEYVAEKVEVASYMLFSPVFFASIGIKTSVESMDGRIIIFTIVLLAIAILTKIVGCGFGAKLMKFSNPEALRIGVGMISRGEVALIVANKGASVGLISEEIFAPVIIVVIVTTLITPILLKMVFPKKSDADGKLVQNEF</sequence>
<feature type="transmembrane region" description="Helical" evidence="11">
    <location>
        <begin position="271"/>
        <end position="291"/>
    </location>
</feature>
<dbReference type="AlphaFoldDB" id="A0A1D3TTE6"/>
<accession>A0A1D3TTE6</accession>
<feature type="transmembrane region" description="Helical" evidence="11">
    <location>
        <begin position="154"/>
        <end position="175"/>
    </location>
</feature>
<dbReference type="GO" id="GO:1902600">
    <property type="term" value="P:proton transmembrane transport"/>
    <property type="evidence" value="ECO:0007669"/>
    <property type="project" value="InterPro"/>
</dbReference>
<reference evidence="13 14" key="1">
    <citation type="submission" date="2016-09" db="EMBL/GenBank/DDBJ databases">
        <authorList>
            <person name="Capua I."/>
            <person name="De Benedictis P."/>
            <person name="Joannis T."/>
            <person name="Lombin L.H."/>
            <person name="Cattoli G."/>
        </authorList>
    </citation>
    <scope>NUCLEOTIDE SEQUENCE [LARGE SCALE GENOMIC DNA]</scope>
    <source>
        <strain evidence="13 14">GluBS11</strain>
    </source>
</reference>
<keyword evidence="9 11" id="KW-0472">Membrane</keyword>
<dbReference type="GO" id="GO:0006814">
    <property type="term" value="P:sodium ion transport"/>
    <property type="evidence" value="ECO:0007669"/>
    <property type="project" value="UniProtKB-KW"/>
</dbReference>
<feature type="transmembrane region" description="Helical" evidence="11">
    <location>
        <begin position="297"/>
        <end position="319"/>
    </location>
</feature>
<evidence type="ECO:0000259" key="12">
    <source>
        <dbReference type="Pfam" id="PF00999"/>
    </source>
</evidence>
<keyword evidence="5 11" id="KW-0812">Transmembrane</keyword>
<keyword evidence="10" id="KW-0739">Sodium transport</keyword>
<dbReference type="Proteomes" id="UP000199315">
    <property type="component" value="Unassembled WGS sequence"/>
</dbReference>
<evidence type="ECO:0000313" key="13">
    <source>
        <dbReference type="EMBL" id="SCP97217.1"/>
    </source>
</evidence>
<evidence type="ECO:0000256" key="9">
    <source>
        <dbReference type="ARBA" id="ARBA00023136"/>
    </source>
</evidence>
<protein>
    <submittedName>
        <fullName evidence="13">Kef-type K+ transport system, membrane component KefB</fullName>
    </submittedName>
</protein>
<dbReference type="EMBL" id="FMKA01000009">
    <property type="protein sequence ID" value="SCP97217.1"/>
    <property type="molecule type" value="Genomic_DNA"/>
</dbReference>
<keyword evidence="6 11" id="KW-1133">Transmembrane helix</keyword>
<evidence type="ECO:0000256" key="8">
    <source>
        <dbReference type="ARBA" id="ARBA00023065"/>
    </source>
</evidence>
<evidence type="ECO:0000256" key="5">
    <source>
        <dbReference type="ARBA" id="ARBA00022692"/>
    </source>
</evidence>
<organism evidence="13 14">
    <name type="scientific">Anaerobium acetethylicum</name>
    <dbReference type="NCBI Taxonomy" id="1619234"/>
    <lineage>
        <taxon>Bacteria</taxon>
        <taxon>Bacillati</taxon>
        <taxon>Bacillota</taxon>
        <taxon>Clostridia</taxon>
        <taxon>Lachnospirales</taxon>
        <taxon>Lachnospiraceae</taxon>
        <taxon>Anaerobium</taxon>
    </lineage>
</organism>
<feature type="transmembrane region" description="Helical" evidence="11">
    <location>
        <begin position="187"/>
        <end position="210"/>
    </location>
</feature>
<feature type="transmembrane region" description="Helical" evidence="11">
    <location>
        <begin position="362"/>
        <end position="381"/>
    </location>
</feature>
<feature type="transmembrane region" description="Helical" evidence="11">
    <location>
        <begin position="31"/>
        <end position="48"/>
    </location>
</feature>
<keyword evidence="4" id="KW-0050">Antiport</keyword>
<keyword evidence="8" id="KW-0406">Ion transport</keyword>
<dbReference type="GO" id="GO:0016020">
    <property type="term" value="C:membrane"/>
    <property type="evidence" value="ECO:0007669"/>
    <property type="project" value="UniProtKB-SubCell"/>
</dbReference>
<dbReference type="PANTHER" id="PTHR43562:SF3">
    <property type="entry name" value="SODIUM ION_PROTON EXCHANGER (EUROFUNG)"/>
    <property type="match status" value="1"/>
</dbReference>
<keyword evidence="14" id="KW-1185">Reference proteome</keyword>
<feature type="transmembrane region" description="Helical" evidence="11">
    <location>
        <begin position="85"/>
        <end position="108"/>
    </location>
</feature>
<evidence type="ECO:0000256" key="11">
    <source>
        <dbReference type="SAM" id="Phobius"/>
    </source>
</evidence>
<dbReference type="PANTHER" id="PTHR43562">
    <property type="entry name" value="NAPA-TYPE SODIUM/HYDROGEN ANTIPORTER"/>
    <property type="match status" value="1"/>
</dbReference>
<feature type="domain" description="Cation/H+ exchanger transmembrane" evidence="12">
    <location>
        <begin position="15"/>
        <end position="384"/>
    </location>
</feature>
<dbReference type="InterPro" id="IPR006153">
    <property type="entry name" value="Cation/H_exchanger_TM"/>
</dbReference>
<evidence type="ECO:0000313" key="14">
    <source>
        <dbReference type="Proteomes" id="UP000199315"/>
    </source>
</evidence>
<proteinExistence type="inferred from homology"/>
<keyword evidence="3" id="KW-0813">Transport</keyword>
<comment type="similarity">
    <text evidence="2">Belongs to the monovalent cation:proton antiporter 2 (CPA2) transporter (TC 2.A.37) family.</text>
</comment>
<dbReference type="Gene3D" id="1.20.1530.20">
    <property type="match status" value="1"/>
</dbReference>